<dbReference type="CDD" id="cd06261">
    <property type="entry name" value="TM_PBP2"/>
    <property type="match status" value="1"/>
</dbReference>
<comment type="similarity">
    <text evidence="7">Belongs to the binding-protein-dependent transport system permease family.</text>
</comment>
<dbReference type="KEGG" id="mard:IBG28_09640"/>
<dbReference type="Pfam" id="PF00528">
    <property type="entry name" value="BPD_transp_1"/>
    <property type="match status" value="1"/>
</dbReference>
<accession>A0A7H1JBG4</accession>
<keyword evidence="5 7" id="KW-1133">Transmembrane helix</keyword>
<keyword evidence="4 7" id="KW-0812">Transmembrane</keyword>
<evidence type="ECO:0000256" key="7">
    <source>
        <dbReference type="RuleBase" id="RU363032"/>
    </source>
</evidence>
<keyword evidence="6 7" id="KW-0472">Membrane</keyword>
<feature type="domain" description="ABC transmembrane type-1" evidence="8">
    <location>
        <begin position="125"/>
        <end position="352"/>
    </location>
</feature>
<dbReference type="InterPro" id="IPR035906">
    <property type="entry name" value="MetI-like_sf"/>
</dbReference>
<feature type="transmembrane region" description="Helical" evidence="7">
    <location>
        <begin position="35"/>
        <end position="56"/>
    </location>
</feature>
<dbReference type="OrthoDB" id="9805855at2"/>
<organism evidence="9 10">
    <name type="scientific">Marinomonas arctica</name>
    <dbReference type="NCBI Taxonomy" id="383750"/>
    <lineage>
        <taxon>Bacteria</taxon>
        <taxon>Pseudomonadati</taxon>
        <taxon>Pseudomonadota</taxon>
        <taxon>Gammaproteobacteria</taxon>
        <taxon>Oceanospirillales</taxon>
        <taxon>Oceanospirillaceae</taxon>
        <taxon>Marinomonas</taxon>
    </lineage>
</organism>
<dbReference type="GO" id="GO:0071916">
    <property type="term" value="F:dipeptide transmembrane transporter activity"/>
    <property type="evidence" value="ECO:0007669"/>
    <property type="project" value="TreeGrafter"/>
</dbReference>
<keyword evidence="3" id="KW-1003">Cell membrane</keyword>
<dbReference type="Gene3D" id="1.10.3720.10">
    <property type="entry name" value="MetI-like"/>
    <property type="match status" value="1"/>
</dbReference>
<dbReference type="EMBL" id="CP061081">
    <property type="protein sequence ID" value="QNT07830.1"/>
    <property type="molecule type" value="Genomic_DNA"/>
</dbReference>
<evidence type="ECO:0000256" key="4">
    <source>
        <dbReference type="ARBA" id="ARBA00022692"/>
    </source>
</evidence>
<evidence type="ECO:0000256" key="5">
    <source>
        <dbReference type="ARBA" id="ARBA00022989"/>
    </source>
</evidence>
<dbReference type="PANTHER" id="PTHR43163">
    <property type="entry name" value="DIPEPTIDE TRANSPORT SYSTEM PERMEASE PROTEIN DPPB-RELATED"/>
    <property type="match status" value="1"/>
</dbReference>
<evidence type="ECO:0000313" key="10">
    <source>
        <dbReference type="Proteomes" id="UP000516370"/>
    </source>
</evidence>
<dbReference type="InterPro" id="IPR000515">
    <property type="entry name" value="MetI-like"/>
</dbReference>
<feature type="transmembrane region" description="Helical" evidence="7">
    <location>
        <begin position="131"/>
        <end position="152"/>
    </location>
</feature>
<dbReference type="PANTHER" id="PTHR43163:SF8">
    <property type="entry name" value="D,D-DIPEPTIDE TRANSPORT SYSTEM PERMEASE PROTEIN DDPB-RELATED"/>
    <property type="match status" value="1"/>
</dbReference>
<dbReference type="InterPro" id="IPR045621">
    <property type="entry name" value="BPD_transp_1_N"/>
</dbReference>
<evidence type="ECO:0000256" key="2">
    <source>
        <dbReference type="ARBA" id="ARBA00022448"/>
    </source>
</evidence>
<keyword evidence="2 7" id="KW-0813">Transport</keyword>
<dbReference type="Proteomes" id="UP000516370">
    <property type="component" value="Chromosome"/>
</dbReference>
<dbReference type="PROSITE" id="PS50928">
    <property type="entry name" value="ABC_TM1"/>
    <property type="match status" value="1"/>
</dbReference>
<protein>
    <submittedName>
        <fullName evidence="9">ABC transporter permease</fullName>
    </submittedName>
</protein>
<feature type="transmembrane region" description="Helical" evidence="7">
    <location>
        <begin position="164"/>
        <end position="189"/>
    </location>
</feature>
<evidence type="ECO:0000259" key="8">
    <source>
        <dbReference type="PROSITE" id="PS50928"/>
    </source>
</evidence>
<comment type="subcellular location">
    <subcellularLocation>
        <location evidence="1 7">Cell membrane</location>
        <topology evidence="1 7">Multi-pass membrane protein</topology>
    </subcellularLocation>
</comment>
<dbReference type="AlphaFoldDB" id="A0A7H1JBG4"/>
<feature type="transmembrane region" description="Helical" evidence="7">
    <location>
        <begin position="335"/>
        <end position="356"/>
    </location>
</feature>
<sequence length="365" mass="40382">MFASTTGSFCAVVFPLFWRLIVFTFQLFRPKVKSFFGGLSSVAITLLGLLALTFFIGRVMPIDPVLSVIGPDADNSTYEQVYQEMGLDKPIYVQYLYYINDLAHGDFGNALLTGRPVIEDIARVFPATLELATVAIIFGIVIGIPLGVYAAVNKGRVIDHIIRVISLFGYSTPVFWVGMIGLIIFYAWLNVVGGSGRVDLAYDGFVDPVTGMLLIDSALAKDWDVFQSAVKHIILPAFILGLNAVSFITRMTRSFMLEQLSQEYILTAQVKGLPKHVVIWRHAFRNILVQLLTIITLSYGSLLEGAVLIETVFAWPGFGQYLTSSLLLGDMNAVVASVLLIGLIFISMNLLTDLLYQVFDPRTRK</sequence>
<evidence type="ECO:0000256" key="3">
    <source>
        <dbReference type="ARBA" id="ARBA00022475"/>
    </source>
</evidence>
<evidence type="ECO:0000313" key="9">
    <source>
        <dbReference type="EMBL" id="QNT07830.1"/>
    </source>
</evidence>
<evidence type="ECO:0000256" key="6">
    <source>
        <dbReference type="ARBA" id="ARBA00023136"/>
    </source>
</evidence>
<proteinExistence type="inferred from homology"/>
<reference evidence="9 10" key="1">
    <citation type="submission" date="2020-09" db="EMBL/GenBank/DDBJ databases">
        <title>Complete genome sequence of an Arctic sea ice bacterium Marinomonas arctica BSI20414.</title>
        <authorList>
            <person name="Liao L."/>
            <person name="Chen B."/>
        </authorList>
    </citation>
    <scope>NUCLEOTIDE SEQUENCE [LARGE SCALE GENOMIC DNA]</scope>
    <source>
        <strain evidence="9 10">BSI20414</strain>
    </source>
</reference>
<dbReference type="SUPFAM" id="SSF161098">
    <property type="entry name" value="MetI-like"/>
    <property type="match status" value="1"/>
</dbReference>
<dbReference type="Pfam" id="PF19300">
    <property type="entry name" value="BPD_transp_1_N"/>
    <property type="match status" value="1"/>
</dbReference>
<feature type="transmembrane region" description="Helical" evidence="7">
    <location>
        <begin position="229"/>
        <end position="249"/>
    </location>
</feature>
<feature type="transmembrane region" description="Helical" evidence="7">
    <location>
        <begin position="291"/>
        <end position="315"/>
    </location>
</feature>
<feature type="transmembrane region" description="Helical" evidence="7">
    <location>
        <begin position="6"/>
        <end position="28"/>
    </location>
</feature>
<keyword evidence="10" id="KW-1185">Reference proteome</keyword>
<evidence type="ECO:0000256" key="1">
    <source>
        <dbReference type="ARBA" id="ARBA00004651"/>
    </source>
</evidence>
<name>A0A7H1JBG4_9GAMM</name>
<dbReference type="GO" id="GO:0005886">
    <property type="term" value="C:plasma membrane"/>
    <property type="evidence" value="ECO:0007669"/>
    <property type="project" value="UniProtKB-SubCell"/>
</dbReference>
<gene>
    <name evidence="9" type="ORF">IBG28_09640</name>
</gene>